<feature type="site" description="Important for catalytic activity; stabilizes the transition state when the phosphoryl donor is PPi" evidence="6">
    <location>
        <position position="182"/>
    </location>
</feature>
<dbReference type="SUPFAM" id="SSF53784">
    <property type="entry name" value="Phosphofructokinase"/>
    <property type="match status" value="1"/>
</dbReference>
<evidence type="ECO:0000259" key="7">
    <source>
        <dbReference type="Pfam" id="PF00365"/>
    </source>
</evidence>
<evidence type="ECO:0000256" key="4">
    <source>
        <dbReference type="ARBA" id="ARBA00022777"/>
    </source>
</evidence>
<keyword evidence="6" id="KW-0963">Cytoplasm</keyword>
<dbReference type="PRINTS" id="PR00476">
    <property type="entry name" value="PHFRCTKINASE"/>
</dbReference>
<dbReference type="Gene3D" id="3.40.50.460">
    <property type="entry name" value="Phosphofructokinase domain"/>
    <property type="match status" value="1"/>
</dbReference>
<dbReference type="GO" id="GO:0003872">
    <property type="term" value="F:6-phosphofructokinase activity"/>
    <property type="evidence" value="ECO:0007669"/>
    <property type="project" value="UniProtKB-UniRule"/>
</dbReference>
<dbReference type="NCBIfam" id="NF010675">
    <property type="entry name" value="PRK14072.1"/>
    <property type="match status" value="1"/>
</dbReference>
<keyword evidence="6" id="KW-0324">Glycolysis</keyword>
<feature type="binding site" evidence="6">
    <location>
        <begin position="183"/>
        <end position="185"/>
    </location>
    <ligand>
        <name>substrate</name>
    </ligand>
</feature>
<keyword evidence="3 6" id="KW-0479">Metal-binding</keyword>
<comment type="caution">
    <text evidence="8">The sequence shown here is derived from an EMBL/GenBank/DDBJ whole genome shotgun (WGS) entry which is preliminary data.</text>
</comment>
<feature type="active site" description="Proton acceptor" evidence="6">
    <location>
        <position position="185"/>
    </location>
</feature>
<keyword evidence="5 6" id="KW-0460">Magnesium</keyword>
<dbReference type="EC" id="2.7.1.90" evidence="6"/>
<dbReference type="GO" id="GO:0047334">
    <property type="term" value="F:diphosphate-fructose-6-phosphate 1-phosphotransferase activity"/>
    <property type="evidence" value="ECO:0007669"/>
    <property type="project" value="UniProtKB-EC"/>
</dbReference>
<feature type="binding site" evidence="6">
    <location>
        <position position="155"/>
    </location>
    <ligand>
        <name>Mg(2+)</name>
        <dbReference type="ChEBI" id="CHEBI:18420"/>
        <note>catalytic</note>
    </ligand>
</feature>
<dbReference type="InterPro" id="IPR011404">
    <property type="entry name" value="PPi-PFK"/>
</dbReference>
<dbReference type="EMBL" id="AAXB02000014">
    <property type="protein sequence ID" value="EDM62302.1"/>
    <property type="molecule type" value="Genomic_DNA"/>
</dbReference>
<comment type="catalytic activity">
    <reaction evidence="6">
        <text>beta-D-fructose 6-phosphate + diphosphate = beta-D-fructose 1,6-bisphosphate + phosphate + H(+)</text>
        <dbReference type="Rhea" id="RHEA:13613"/>
        <dbReference type="ChEBI" id="CHEBI:15378"/>
        <dbReference type="ChEBI" id="CHEBI:32966"/>
        <dbReference type="ChEBI" id="CHEBI:33019"/>
        <dbReference type="ChEBI" id="CHEBI:43474"/>
        <dbReference type="ChEBI" id="CHEBI:57634"/>
        <dbReference type="EC" id="2.7.1.90"/>
    </reaction>
</comment>
<gene>
    <name evidence="6" type="primary">pfp</name>
    <name evidence="8" type="ORF">DORLON_02256</name>
</gene>
<dbReference type="AlphaFoldDB" id="A6BIW9"/>
<comment type="activity regulation">
    <text evidence="6">Non-allosteric.</text>
</comment>
<protein>
    <recommendedName>
        <fullName evidence="6">Pyrophosphate--fructose 6-phosphate 1-phosphotransferase</fullName>
        <ecNumber evidence="6">2.7.1.90</ecNumber>
    </recommendedName>
    <alternativeName>
        <fullName evidence="6">6-phosphofructokinase, pyrophosphate dependent</fullName>
    </alternativeName>
    <alternativeName>
        <fullName evidence="6">PPi-dependent phosphofructokinase</fullName>
        <shortName evidence="6">PPi-PFK</shortName>
    </alternativeName>
    <alternativeName>
        <fullName evidence="6">Pyrophosphate-dependent 6-phosphofructose-1-kinase</fullName>
    </alternativeName>
</protein>
<feature type="site" description="Important for catalytic activity and substrate specificity; stabilizes the transition state when the phosphoryl donor is PPi; prevents ATP from binding by mimicking the alpha-phosphate group of ATP" evidence="6">
    <location>
        <position position="156"/>
    </location>
</feature>
<feature type="binding site" evidence="6">
    <location>
        <position position="288"/>
    </location>
    <ligand>
        <name>substrate</name>
    </ligand>
</feature>
<dbReference type="Gene3D" id="3.40.50.450">
    <property type="match status" value="1"/>
</dbReference>
<comment type="cofactor">
    <cofactor evidence="1 6">
        <name>Mg(2+)</name>
        <dbReference type="ChEBI" id="CHEBI:18420"/>
    </cofactor>
</comment>
<evidence type="ECO:0000256" key="6">
    <source>
        <dbReference type="HAMAP-Rule" id="MF_01978"/>
    </source>
</evidence>
<feature type="binding site" evidence="6">
    <location>
        <begin position="231"/>
        <end position="233"/>
    </location>
    <ligand>
        <name>substrate</name>
    </ligand>
</feature>
<evidence type="ECO:0000256" key="5">
    <source>
        <dbReference type="ARBA" id="ARBA00022842"/>
    </source>
</evidence>
<comment type="function">
    <text evidence="6">Catalyzes the phosphorylation of D-fructose 6-phosphate, the first committing step of glycolysis. Uses inorganic phosphate (PPi) as phosphoryl donor instead of ATP like common ATP-dependent phosphofructokinases (ATP-PFKs), which renders the reaction reversible, and can thus function both in glycolysis and gluconeogenesis. Consistently, PPi-PFK can replace the enzymes of both the forward (ATP-PFK) and reverse (fructose-bisphosphatase (FBPase)) reactions.</text>
</comment>
<evidence type="ECO:0000313" key="9">
    <source>
        <dbReference type="Proteomes" id="UP000004016"/>
    </source>
</evidence>
<dbReference type="HOGENOM" id="CLU_020655_1_1_9"/>
<feature type="domain" description="Phosphofructokinase" evidence="7">
    <location>
        <begin position="47"/>
        <end position="369"/>
    </location>
</feature>
<dbReference type="GO" id="GO:0046872">
    <property type="term" value="F:metal ion binding"/>
    <property type="evidence" value="ECO:0007669"/>
    <property type="project" value="UniProtKB-KW"/>
</dbReference>
<dbReference type="PANTHER" id="PTHR45770">
    <property type="entry name" value="ATP-DEPENDENT 6-PHOSPHOFRUCTOKINASE 1"/>
    <property type="match status" value="1"/>
</dbReference>
<comment type="subunit">
    <text evidence="6">Homodimer.</text>
</comment>
<dbReference type="GO" id="GO:0006002">
    <property type="term" value="P:fructose 6-phosphate metabolic process"/>
    <property type="evidence" value="ECO:0007669"/>
    <property type="project" value="InterPro"/>
</dbReference>
<proteinExistence type="inferred from homology"/>
<dbReference type="Pfam" id="PF00365">
    <property type="entry name" value="PFK"/>
    <property type="match status" value="1"/>
</dbReference>
<feature type="binding site" evidence="6">
    <location>
        <position position="54"/>
    </location>
    <ligand>
        <name>diphosphate</name>
        <dbReference type="ChEBI" id="CHEBI:33019"/>
    </ligand>
</feature>
<keyword evidence="2 6" id="KW-0808">Transferase</keyword>
<dbReference type="InterPro" id="IPR035966">
    <property type="entry name" value="PKF_sf"/>
</dbReference>
<reference evidence="8 9" key="2">
    <citation type="submission" date="2007-04" db="EMBL/GenBank/DDBJ databases">
        <title>Draft genome sequence of Dorea longicatena (DSM 13814).</title>
        <authorList>
            <person name="Sudarsanam P."/>
            <person name="Ley R."/>
            <person name="Guruge J."/>
            <person name="Turnbaugh P.J."/>
            <person name="Mahowald M."/>
            <person name="Liep D."/>
            <person name="Gordon J."/>
        </authorList>
    </citation>
    <scope>NUCLEOTIDE SEQUENCE [LARGE SCALE GENOMIC DNA]</scope>
    <source>
        <strain evidence="8 9">DSM 13814</strain>
    </source>
</reference>
<name>A6BIW9_9FIRM</name>
<comment type="pathway">
    <text evidence="6">Carbohydrate degradation; glycolysis; D-glyceraldehyde 3-phosphate and glycerone phosphate from D-glucose: step 3/4.</text>
</comment>
<dbReference type="InterPro" id="IPR050929">
    <property type="entry name" value="PFKA"/>
</dbReference>
<keyword evidence="4 6" id="KW-0418">Kinase</keyword>
<dbReference type="InterPro" id="IPR022953">
    <property type="entry name" value="ATP_PFK"/>
</dbReference>
<comment type="caution">
    <text evidence="6">Lacks conserved residue(s) required for the propagation of feature annotation.</text>
</comment>
<dbReference type="eggNOG" id="COG0205">
    <property type="taxonomic scope" value="Bacteria"/>
</dbReference>
<sequence>MQRYIKIVKMHKKNKNYWTFMLKRTNIELTVKRNKKQEGNKRMKGNVIVGQSGGPTAAINASLAGVYRTAKDRGANKVYGMLHGIQGLLKEKYIDLSDHIKTELDAELLKRTPAAFLGSCRYKLPEIHENREVYDKIFEILDKLDIEVFIYIGGNDSMDTIKKLSDYAIIFGHAIRFIGCPKTIDNDLALTDHTPGYGSAAKYIGTSMKEIIRDSFCLEYEKGVVSIVEIMGRNAGWLTGAAALSKGEDCEGPDLIYLPELPFDLQLFGEKIKQLLQEKTSIVVAVSEGIRTEDGTYVCELGNSIDFVDAFGHKQLSGTASYLASYIAGEIGCKTRAIELSTLQRAASHAASRVDILEAYQVGGAAVKAADEGDTGKMVVLKRLSDDPYQCGTEVKDVHKIANDEKLVPRNWVNEEGTYVTNEFISYVRPLIQGDVSPVMVDGIPRHLYTPKELSHR</sequence>
<evidence type="ECO:0000256" key="1">
    <source>
        <dbReference type="ARBA" id="ARBA00001946"/>
    </source>
</evidence>
<dbReference type="Proteomes" id="UP000004016">
    <property type="component" value="Unassembled WGS sequence"/>
</dbReference>
<dbReference type="InterPro" id="IPR000023">
    <property type="entry name" value="Phosphofructokinase_dom"/>
</dbReference>
<evidence type="ECO:0000256" key="3">
    <source>
        <dbReference type="ARBA" id="ARBA00022723"/>
    </source>
</evidence>
<evidence type="ECO:0000313" key="8">
    <source>
        <dbReference type="EMBL" id="EDM62302.1"/>
    </source>
</evidence>
<dbReference type="GO" id="GO:0005737">
    <property type="term" value="C:cytoplasm"/>
    <property type="evidence" value="ECO:0007669"/>
    <property type="project" value="UniProtKB-SubCell"/>
</dbReference>
<organism evidence="8 9">
    <name type="scientific">Dorea longicatena DSM 13814</name>
    <dbReference type="NCBI Taxonomy" id="411462"/>
    <lineage>
        <taxon>Bacteria</taxon>
        <taxon>Bacillati</taxon>
        <taxon>Bacillota</taxon>
        <taxon>Clostridia</taxon>
        <taxon>Lachnospirales</taxon>
        <taxon>Lachnospiraceae</taxon>
        <taxon>Dorea</taxon>
    </lineage>
</organism>
<dbReference type="PIRSF" id="PIRSF036483">
    <property type="entry name" value="PFK_XF0274"/>
    <property type="match status" value="1"/>
</dbReference>
<evidence type="ECO:0000256" key="2">
    <source>
        <dbReference type="ARBA" id="ARBA00022679"/>
    </source>
</evidence>
<reference evidence="8 9" key="1">
    <citation type="submission" date="2007-03" db="EMBL/GenBank/DDBJ databases">
        <authorList>
            <person name="Fulton L."/>
            <person name="Clifton S."/>
            <person name="Fulton B."/>
            <person name="Xu J."/>
            <person name="Minx P."/>
            <person name="Pepin K.H."/>
            <person name="Johnson M."/>
            <person name="Thiruvilangam P."/>
            <person name="Bhonagiri V."/>
            <person name="Nash W.E."/>
            <person name="Mardis E.R."/>
            <person name="Wilson R.K."/>
        </authorList>
    </citation>
    <scope>NUCLEOTIDE SEQUENCE [LARGE SCALE GENOMIC DNA]</scope>
    <source>
        <strain evidence="8 9">DSM 13814</strain>
    </source>
</reference>
<comment type="similarity">
    <text evidence="6">Belongs to the phosphofructokinase type A (PFKA) family. PPi-dependent PFK group II subfamily. Clade 'B2' sub-subfamily.</text>
</comment>
<dbReference type="HAMAP" id="MF_01978">
    <property type="entry name" value="Phosphofructokinase_II_B2"/>
    <property type="match status" value="1"/>
</dbReference>
<comment type="subcellular location">
    <subcellularLocation>
        <location evidence="6">Cytoplasm</location>
    </subcellularLocation>
</comment>
<dbReference type="UniPathway" id="UPA00109">
    <property type="reaction ID" value="UER00182"/>
</dbReference>
<accession>A6BIW9</accession>